<dbReference type="GO" id="GO:0003677">
    <property type="term" value="F:DNA binding"/>
    <property type="evidence" value="ECO:0007669"/>
    <property type="project" value="UniProtKB-KW"/>
</dbReference>
<reference evidence="4 5" key="1">
    <citation type="submission" date="2018-08" db="EMBL/GenBank/DDBJ databases">
        <title>Actinomadura jelena sp. nov., a novel Actinomycete isolated from soil in Chad.</title>
        <authorList>
            <person name="Shi L."/>
        </authorList>
    </citation>
    <scope>NUCLEOTIDE SEQUENCE [LARGE SCALE GENOMIC DNA]</scope>
    <source>
        <strain evidence="4 5">NEAU-G17</strain>
    </source>
</reference>
<dbReference type="SUPFAM" id="SSF46955">
    <property type="entry name" value="Putative DNA-binding domain"/>
    <property type="match status" value="1"/>
</dbReference>
<name>A0A372JI11_9ACTN</name>
<feature type="domain" description="HTH merR-type" evidence="3">
    <location>
        <begin position="5"/>
        <end position="73"/>
    </location>
</feature>
<dbReference type="PROSITE" id="PS50937">
    <property type="entry name" value="HTH_MERR_2"/>
    <property type="match status" value="1"/>
</dbReference>
<sequence>MDDSLLDIGEVARRSGVAPSALRFYEAKGLIEPAGRNGLRRAYRPDVLERLGMITCARSAGFTVAEVAAFLAVRPGDEGLRDRMTAKADALDDQIAQLTRLRDSLRHASVCDHDPVVECPDFKQAIGRVPAGI</sequence>
<keyword evidence="5" id="KW-1185">Reference proteome</keyword>
<evidence type="ECO:0000313" key="4">
    <source>
        <dbReference type="EMBL" id="RFU39665.1"/>
    </source>
</evidence>
<dbReference type="PANTHER" id="PTHR30204:SF97">
    <property type="entry name" value="MERR FAMILY REGULATORY PROTEIN"/>
    <property type="match status" value="1"/>
</dbReference>
<dbReference type="InterPro" id="IPR047057">
    <property type="entry name" value="MerR_fam"/>
</dbReference>
<keyword evidence="2" id="KW-0175">Coiled coil</keyword>
<dbReference type="Gene3D" id="1.10.1660.10">
    <property type="match status" value="1"/>
</dbReference>
<evidence type="ECO:0000256" key="2">
    <source>
        <dbReference type="SAM" id="Coils"/>
    </source>
</evidence>
<dbReference type="OrthoDB" id="9802039at2"/>
<comment type="caution">
    <text evidence="4">The sequence shown here is derived from an EMBL/GenBank/DDBJ whole genome shotgun (WGS) entry which is preliminary data.</text>
</comment>
<dbReference type="Proteomes" id="UP000261811">
    <property type="component" value="Unassembled WGS sequence"/>
</dbReference>
<dbReference type="InterPro" id="IPR009061">
    <property type="entry name" value="DNA-bd_dom_put_sf"/>
</dbReference>
<evidence type="ECO:0000313" key="5">
    <source>
        <dbReference type="Proteomes" id="UP000261811"/>
    </source>
</evidence>
<feature type="coiled-coil region" evidence="2">
    <location>
        <begin position="81"/>
        <end position="108"/>
    </location>
</feature>
<organism evidence="4 5">
    <name type="scientific">Actinomadura logoneensis</name>
    <dbReference type="NCBI Taxonomy" id="2293572"/>
    <lineage>
        <taxon>Bacteria</taxon>
        <taxon>Bacillati</taxon>
        <taxon>Actinomycetota</taxon>
        <taxon>Actinomycetes</taxon>
        <taxon>Streptosporangiales</taxon>
        <taxon>Thermomonosporaceae</taxon>
        <taxon>Actinomadura</taxon>
    </lineage>
</organism>
<dbReference type="SMART" id="SM00422">
    <property type="entry name" value="HTH_MERR"/>
    <property type="match status" value="1"/>
</dbReference>
<proteinExistence type="predicted"/>
<dbReference type="PANTHER" id="PTHR30204">
    <property type="entry name" value="REDOX-CYCLING DRUG-SENSING TRANSCRIPTIONAL ACTIVATOR SOXR"/>
    <property type="match status" value="1"/>
</dbReference>
<dbReference type="EMBL" id="QURH01000330">
    <property type="protein sequence ID" value="RFU39665.1"/>
    <property type="molecule type" value="Genomic_DNA"/>
</dbReference>
<dbReference type="AlphaFoldDB" id="A0A372JI11"/>
<keyword evidence="1" id="KW-0238">DNA-binding</keyword>
<dbReference type="Pfam" id="PF13411">
    <property type="entry name" value="MerR_1"/>
    <property type="match status" value="1"/>
</dbReference>
<accession>A0A372JI11</accession>
<protein>
    <submittedName>
        <fullName evidence="4">MerR family transcriptional regulator</fullName>
    </submittedName>
</protein>
<evidence type="ECO:0000256" key="1">
    <source>
        <dbReference type="ARBA" id="ARBA00023125"/>
    </source>
</evidence>
<dbReference type="PROSITE" id="PS00552">
    <property type="entry name" value="HTH_MERR_1"/>
    <property type="match status" value="1"/>
</dbReference>
<evidence type="ECO:0000259" key="3">
    <source>
        <dbReference type="PROSITE" id="PS50937"/>
    </source>
</evidence>
<gene>
    <name evidence="4" type="ORF">DZF91_21195</name>
</gene>
<dbReference type="InterPro" id="IPR000551">
    <property type="entry name" value="MerR-type_HTH_dom"/>
</dbReference>
<dbReference type="GO" id="GO:0003700">
    <property type="term" value="F:DNA-binding transcription factor activity"/>
    <property type="evidence" value="ECO:0007669"/>
    <property type="project" value="InterPro"/>
</dbReference>
<dbReference type="RefSeq" id="WP_117359197.1">
    <property type="nucleotide sequence ID" value="NZ_QURH01000330.1"/>
</dbReference>
<dbReference type="PRINTS" id="PR00040">
    <property type="entry name" value="HTHMERR"/>
</dbReference>